<dbReference type="InterPro" id="IPR037699">
    <property type="entry name" value="At5g65660-like"/>
</dbReference>
<reference evidence="1 2" key="1">
    <citation type="journal article" date="2021" name="Comput. Struct. Biotechnol. J.">
        <title>De novo genome assembly of the potent medicinal plant Rehmannia glutinosa using nanopore technology.</title>
        <authorList>
            <person name="Ma L."/>
            <person name="Dong C."/>
            <person name="Song C."/>
            <person name="Wang X."/>
            <person name="Zheng X."/>
            <person name="Niu Y."/>
            <person name="Chen S."/>
            <person name="Feng W."/>
        </authorList>
    </citation>
    <scope>NUCLEOTIDE SEQUENCE [LARGE SCALE GENOMIC DNA]</scope>
    <source>
        <strain evidence="1">DH-2019</strain>
    </source>
</reference>
<sequence>MSVLGFPLRTAFLLLVIFTLSGVISCCYHWDNLRRSFSLHAAEDDGGDLAGPSNPKNSHMDMKQKLNQSLPVIMAGDNVPKFMALPCPCEPPRQGEIIVEVQKPPPKPPRIAVHLY</sequence>
<organism evidence="1 2">
    <name type="scientific">Rehmannia glutinosa</name>
    <name type="common">Chinese foxglove</name>
    <dbReference type="NCBI Taxonomy" id="99300"/>
    <lineage>
        <taxon>Eukaryota</taxon>
        <taxon>Viridiplantae</taxon>
        <taxon>Streptophyta</taxon>
        <taxon>Embryophyta</taxon>
        <taxon>Tracheophyta</taxon>
        <taxon>Spermatophyta</taxon>
        <taxon>Magnoliopsida</taxon>
        <taxon>eudicotyledons</taxon>
        <taxon>Gunneridae</taxon>
        <taxon>Pentapetalae</taxon>
        <taxon>asterids</taxon>
        <taxon>lamiids</taxon>
        <taxon>Lamiales</taxon>
        <taxon>Orobanchaceae</taxon>
        <taxon>Rehmannieae</taxon>
        <taxon>Rehmannia</taxon>
    </lineage>
</organism>
<dbReference type="PANTHER" id="PTHR34291">
    <property type="entry name" value="HYDROXYPROLINE-RICH GLYCOPROTEIN FAMILY PROTEIN"/>
    <property type="match status" value="1"/>
</dbReference>
<comment type="caution">
    <text evidence="1">The sequence shown here is derived from an EMBL/GenBank/DDBJ whole genome shotgun (WGS) entry which is preliminary data.</text>
</comment>
<dbReference type="PANTHER" id="PTHR34291:SF1">
    <property type="entry name" value="HYDROXYPROLINE-RICH GLYCOPROTEIN FAMILY PROTEIN"/>
    <property type="match status" value="1"/>
</dbReference>
<proteinExistence type="predicted"/>
<keyword evidence="2" id="KW-1185">Reference proteome</keyword>
<accession>A0ABR0V1C5</accession>
<dbReference type="Proteomes" id="UP001318860">
    <property type="component" value="Unassembled WGS sequence"/>
</dbReference>
<evidence type="ECO:0000313" key="2">
    <source>
        <dbReference type="Proteomes" id="UP001318860"/>
    </source>
</evidence>
<name>A0ABR0V1C5_REHGL</name>
<evidence type="ECO:0000313" key="1">
    <source>
        <dbReference type="EMBL" id="KAK6128554.1"/>
    </source>
</evidence>
<evidence type="ECO:0008006" key="3">
    <source>
        <dbReference type="Google" id="ProtNLM"/>
    </source>
</evidence>
<dbReference type="EMBL" id="JABTTQ020001721">
    <property type="protein sequence ID" value="KAK6128554.1"/>
    <property type="molecule type" value="Genomic_DNA"/>
</dbReference>
<gene>
    <name evidence="1" type="ORF">DH2020_037698</name>
</gene>
<protein>
    <recommendedName>
        <fullName evidence="3">Hydroxyproline-rich glycoprotein family protein</fullName>
    </recommendedName>
</protein>